<keyword evidence="10" id="KW-0457">Lysine biosynthesis</keyword>
<comment type="catalytic activity">
    <reaction evidence="11 13">
        <text>L-aspartate + ATP = 4-phospho-L-aspartate + ADP</text>
        <dbReference type="Rhea" id="RHEA:23776"/>
        <dbReference type="ChEBI" id="CHEBI:29991"/>
        <dbReference type="ChEBI" id="CHEBI:30616"/>
        <dbReference type="ChEBI" id="CHEBI:57535"/>
        <dbReference type="ChEBI" id="CHEBI:456216"/>
        <dbReference type="EC" id="2.7.2.4"/>
    </reaction>
</comment>
<gene>
    <name evidence="16" type="ORF">EV684_105249</name>
</gene>
<evidence type="ECO:0000256" key="9">
    <source>
        <dbReference type="ARBA" id="ARBA00022840"/>
    </source>
</evidence>
<keyword evidence="6 13" id="KW-0808">Transferase</keyword>
<dbReference type="RefSeq" id="WP_132646784.1">
    <property type="nucleotide sequence ID" value="NZ_CP181386.1"/>
</dbReference>
<dbReference type="Gene3D" id="3.30.2130.10">
    <property type="entry name" value="VC0802-like"/>
    <property type="match status" value="1"/>
</dbReference>
<dbReference type="InterPro" id="IPR054352">
    <property type="entry name" value="ACT_Aspartokinase"/>
</dbReference>
<dbReference type="InterPro" id="IPR036393">
    <property type="entry name" value="AceGlu_kinase-like_sf"/>
</dbReference>
<proteinExistence type="inferred from homology"/>
<dbReference type="GO" id="GO:0009089">
    <property type="term" value="P:lysine biosynthetic process via diaminopimelate"/>
    <property type="evidence" value="ECO:0007669"/>
    <property type="project" value="UniProtKB-UniPathway"/>
</dbReference>
<reference evidence="16 17" key="1">
    <citation type="submission" date="2019-03" db="EMBL/GenBank/DDBJ databases">
        <title>Genomic Encyclopedia of Type Strains, Phase IV (KMG-IV): sequencing the most valuable type-strain genomes for metagenomic binning, comparative biology and taxonomic classification.</title>
        <authorList>
            <person name="Goeker M."/>
        </authorList>
    </citation>
    <scope>NUCLEOTIDE SEQUENCE [LARGE SCALE GENOMIC DNA]</scope>
    <source>
        <strain evidence="16 17">DSM 1709</strain>
    </source>
</reference>
<dbReference type="InterPro" id="IPR045865">
    <property type="entry name" value="ACT-like_dom_sf"/>
</dbReference>
<protein>
    <recommendedName>
        <fullName evidence="13">Aspartokinase</fullName>
        <ecNumber evidence="13">2.7.2.4</ecNumber>
    </recommendedName>
</protein>
<dbReference type="Gene3D" id="3.40.1160.10">
    <property type="entry name" value="Acetylglutamate kinase-like"/>
    <property type="match status" value="1"/>
</dbReference>
<dbReference type="PIRSF" id="PIRSF000726">
    <property type="entry name" value="Asp_kin"/>
    <property type="match status" value="1"/>
</dbReference>
<keyword evidence="7 12" id="KW-0547">Nucleotide-binding</keyword>
<keyword evidence="8 13" id="KW-0418">Kinase</keyword>
<keyword evidence="9 12" id="KW-0067">ATP-binding</keyword>
<dbReference type="InterPro" id="IPR001048">
    <property type="entry name" value="Asp/Glu/Uridylate_kinase"/>
</dbReference>
<dbReference type="CDD" id="cd04923">
    <property type="entry name" value="ACT_AK-LysC-DapG-like_2"/>
    <property type="match status" value="1"/>
</dbReference>
<dbReference type="FunFam" id="3.40.1160.10:FF:000002">
    <property type="entry name" value="Aspartokinase"/>
    <property type="match status" value="1"/>
</dbReference>
<dbReference type="Proteomes" id="UP000295106">
    <property type="component" value="Unassembled WGS sequence"/>
</dbReference>
<dbReference type="PROSITE" id="PS00324">
    <property type="entry name" value="ASPARTOKINASE"/>
    <property type="match status" value="1"/>
</dbReference>
<dbReference type="UniPathway" id="UPA00050">
    <property type="reaction ID" value="UER00461"/>
</dbReference>
<evidence type="ECO:0000256" key="11">
    <source>
        <dbReference type="ARBA" id="ARBA00047872"/>
    </source>
</evidence>
<feature type="binding site" evidence="12">
    <location>
        <begin position="213"/>
        <end position="214"/>
    </location>
    <ligand>
        <name>ATP</name>
        <dbReference type="ChEBI" id="CHEBI:30616"/>
    </ligand>
</feature>
<dbReference type="GO" id="GO:0009090">
    <property type="term" value="P:homoserine biosynthetic process"/>
    <property type="evidence" value="ECO:0007669"/>
    <property type="project" value="TreeGrafter"/>
</dbReference>
<evidence type="ECO:0000313" key="17">
    <source>
        <dbReference type="Proteomes" id="UP000295106"/>
    </source>
</evidence>
<dbReference type="NCBIfam" id="NF005155">
    <property type="entry name" value="PRK06635.1-4"/>
    <property type="match status" value="1"/>
</dbReference>
<feature type="binding site" evidence="12">
    <location>
        <position position="188"/>
    </location>
    <ligand>
        <name>ATP</name>
        <dbReference type="ChEBI" id="CHEBI:30616"/>
    </ligand>
</feature>
<dbReference type="GO" id="GO:0005524">
    <property type="term" value="F:ATP binding"/>
    <property type="evidence" value="ECO:0007669"/>
    <property type="project" value="UniProtKB-KW"/>
</dbReference>
<dbReference type="GO" id="GO:0004072">
    <property type="term" value="F:aspartate kinase activity"/>
    <property type="evidence" value="ECO:0007669"/>
    <property type="project" value="UniProtKB-EC"/>
</dbReference>
<feature type="domain" description="ACT" evidence="15">
    <location>
        <begin position="278"/>
        <end position="357"/>
    </location>
</feature>
<evidence type="ECO:0000256" key="5">
    <source>
        <dbReference type="ARBA" id="ARBA00022605"/>
    </source>
</evidence>
<dbReference type="AlphaFoldDB" id="A0A4R2M8U1"/>
<comment type="pathway">
    <text evidence="2 14">Amino-acid biosynthesis; L-methionine biosynthesis via de novo pathway; L-homoserine from L-aspartate: step 1/3.</text>
</comment>
<dbReference type="OrthoDB" id="9799110at2"/>
<evidence type="ECO:0000256" key="7">
    <source>
        <dbReference type="ARBA" id="ARBA00022741"/>
    </source>
</evidence>
<dbReference type="Pfam" id="PF22468">
    <property type="entry name" value="ACT_9"/>
    <property type="match status" value="1"/>
</dbReference>
<dbReference type="InterPro" id="IPR002912">
    <property type="entry name" value="ACT_dom"/>
</dbReference>
<feature type="binding site" evidence="12">
    <location>
        <begin position="177"/>
        <end position="178"/>
    </location>
    <ligand>
        <name>ATP</name>
        <dbReference type="ChEBI" id="CHEBI:30616"/>
    </ligand>
</feature>
<feature type="binding site" evidence="12">
    <location>
        <begin position="7"/>
        <end position="10"/>
    </location>
    <ligand>
        <name>ATP</name>
        <dbReference type="ChEBI" id="CHEBI:30616"/>
    </ligand>
</feature>
<comment type="pathway">
    <text evidence="1 14">Amino-acid biosynthesis; L-lysine biosynthesis via DAP pathway; (S)-tetrahydrodipicolinate from L-aspartate: step 1/4.</text>
</comment>
<dbReference type="Pfam" id="PF01842">
    <property type="entry name" value="ACT"/>
    <property type="match status" value="1"/>
</dbReference>
<evidence type="ECO:0000313" key="16">
    <source>
        <dbReference type="EMBL" id="TCP03082.1"/>
    </source>
</evidence>
<evidence type="ECO:0000256" key="3">
    <source>
        <dbReference type="ARBA" id="ARBA00005139"/>
    </source>
</evidence>
<comment type="caution">
    <text evidence="16">The sequence shown here is derived from an EMBL/GenBank/DDBJ whole genome shotgun (WGS) entry which is preliminary data.</text>
</comment>
<name>A0A4R2M8U1_RUBGE</name>
<dbReference type="PRINTS" id="PR00474">
    <property type="entry name" value="GLU5KINASE"/>
</dbReference>
<dbReference type="UniPathway" id="UPA00034">
    <property type="reaction ID" value="UER00015"/>
</dbReference>
<dbReference type="GeneID" id="99684484"/>
<dbReference type="UniPathway" id="UPA00051">
    <property type="reaction ID" value="UER00462"/>
</dbReference>
<accession>A0A4R2M8U1</accession>
<keyword evidence="5 14" id="KW-0028">Amino-acid biosynthesis</keyword>
<dbReference type="CDD" id="cd04913">
    <property type="entry name" value="ACT_AKii-LysC-BS-like_1"/>
    <property type="match status" value="1"/>
</dbReference>
<evidence type="ECO:0000256" key="12">
    <source>
        <dbReference type="PIRSR" id="PIRSR000726-1"/>
    </source>
</evidence>
<evidence type="ECO:0000256" key="1">
    <source>
        <dbReference type="ARBA" id="ARBA00004766"/>
    </source>
</evidence>
<evidence type="ECO:0000256" key="8">
    <source>
        <dbReference type="ARBA" id="ARBA00022777"/>
    </source>
</evidence>
<feature type="binding site" evidence="12">
    <location>
        <position position="183"/>
    </location>
    <ligand>
        <name>ATP</name>
        <dbReference type="ChEBI" id="CHEBI:30616"/>
    </ligand>
</feature>
<dbReference type="CDD" id="cd04261">
    <property type="entry name" value="AAK_AKii-LysC-BS"/>
    <property type="match status" value="1"/>
</dbReference>
<dbReference type="PANTHER" id="PTHR21499:SF3">
    <property type="entry name" value="ASPARTOKINASE"/>
    <property type="match status" value="1"/>
</dbReference>
<dbReference type="PROSITE" id="PS51671">
    <property type="entry name" value="ACT"/>
    <property type="match status" value="2"/>
</dbReference>
<dbReference type="PANTHER" id="PTHR21499">
    <property type="entry name" value="ASPARTATE KINASE"/>
    <property type="match status" value="1"/>
</dbReference>
<dbReference type="NCBIfam" id="NF005154">
    <property type="entry name" value="PRK06635.1-2"/>
    <property type="match status" value="1"/>
</dbReference>
<evidence type="ECO:0000259" key="15">
    <source>
        <dbReference type="PROSITE" id="PS51671"/>
    </source>
</evidence>
<comment type="similarity">
    <text evidence="4 13">Belongs to the aspartokinase family.</text>
</comment>
<dbReference type="InterPro" id="IPR001057">
    <property type="entry name" value="Glu/AcGlu_kinase"/>
</dbReference>
<dbReference type="InterPro" id="IPR041740">
    <property type="entry name" value="AKii-LysC-BS"/>
</dbReference>
<dbReference type="NCBIfam" id="TIGR00656">
    <property type="entry name" value="asp_kin_monofn"/>
    <property type="match status" value="1"/>
</dbReference>
<evidence type="ECO:0000256" key="13">
    <source>
        <dbReference type="RuleBase" id="RU003448"/>
    </source>
</evidence>
<sequence>MGLIVHKYGGTSMGSTERIRNVAKRVAKWARAGHQMIVVPSAMSGETNRLLGLAKELQPATMTPEALRELDAIAATGEQVSVGLLALALQAEGLPAVSYSGWQVPVHTDTAYTKARISSIEDERVRADLAAGKVVIITGFQGIDDLGNVTTLGRGGSDTSAVAVAAALKADECLIYTDVDGVYTTDPRIVPEARRLATISFEEMLEMASLGSKVLQIRSVEFAGKYRVPLRVLSSFTPWDIDIAEEARSGTLITFEEDEKMEQAVVSGIAFTRDEAKITVMGVPDKPGIAYQILGPVADANIDIDVIIQNVSHDGKTDFSFTVNRGDYPRAMDLLKNQVAPATGAAQVIGDPKICKVSIVGIGMRSHVGVASSMFRALSEEGINIMMISTSEIKTSVVIAEKYMELAVRALHKAFDLDQPAEGA</sequence>
<feature type="domain" description="ACT" evidence="15">
    <location>
        <begin position="359"/>
        <end position="424"/>
    </location>
</feature>
<evidence type="ECO:0000256" key="4">
    <source>
        <dbReference type="ARBA" id="ARBA00010122"/>
    </source>
</evidence>
<dbReference type="NCBIfam" id="TIGR00657">
    <property type="entry name" value="asp_kinases"/>
    <property type="match status" value="1"/>
</dbReference>
<dbReference type="EC" id="2.7.2.4" evidence="13"/>
<dbReference type="GO" id="GO:0009088">
    <property type="term" value="P:threonine biosynthetic process"/>
    <property type="evidence" value="ECO:0007669"/>
    <property type="project" value="UniProtKB-UniPathway"/>
</dbReference>
<evidence type="ECO:0000256" key="10">
    <source>
        <dbReference type="ARBA" id="ARBA00023154"/>
    </source>
</evidence>
<dbReference type="SUPFAM" id="SSF55021">
    <property type="entry name" value="ACT-like"/>
    <property type="match status" value="2"/>
</dbReference>
<organism evidence="16 17">
    <name type="scientific">Rubrivivax gelatinosus</name>
    <name type="common">Rhodocyclus gelatinosus</name>
    <name type="synonym">Rhodopseudomonas gelatinosa</name>
    <dbReference type="NCBI Taxonomy" id="28068"/>
    <lineage>
        <taxon>Bacteria</taxon>
        <taxon>Pseudomonadati</taxon>
        <taxon>Pseudomonadota</taxon>
        <taxon>Betaproteobacteria</taxon>
        <taxon>Burkholderiales</taxon>
        <taxon>Sphaerotilaceae</taxon>
        <taxon>Rubrivivax</taxon>
    </lineage>
</organism>
<dbReference type="InterPro" id="IPR018042">
    <property type="entry name" value="Aspartate_kinase_CS"/>
</dbReference>
<dbReference type="Pfam" id="PF00696">
    <property type="entry name" value="AA_kinase"/>
    <property type="match status" value="1"/>
</dbReference>
<evidence type="ECO:0000256" key="6">
    <source>
        <dbReference type="ARBA" id="ARBA00022679"/>
    </source>
</evidence>
<dbReference type="InterPro" id="IPR005260">
    <property type="entry name" value="Asp_kin_monofn"/>
</dbReference>
<comment type="pathway">
    <text evidence="3 14">Amino-acid biosynthesis; L-threonine biosynthesis; L-threonine from L-aspartate: step 1/5.</text>
</comment>
<dbReference type="SUPFAM" id="SSF53633">
    <property type="entry name" value="Carbamate kinase-like"/>
    <property type="match status" value="1"/>
</dbReference>
<evidence type="ECO:0000256" key="14">
    <source>
        <dbReference type="RuleBase" id="RU004249"/>
    </source>
</evidence>
<dbReference type="EMBL" id="SLXD01000005">
    <property type="protein sequence ID" value="TCP03082.1"/>
    <property type="molecule type" value="Genomic_DNA"/>
</dbReference>
<dbReference type="FunFam" id="3.30.2130.10:FF:000002">
    <property type="entry name" value="Aspartokinase"/>
    <property type="match status" value="1"/>
</dbReference>
<dbReference type="GO" id="GO:0005829">
    <property type="term" value="C:cytosol"/>
    <property type="evidence" value="ECO:0007669"/>
    <property type="project" value="TreeGrafter"/>
</dbReference>
<feature type="binding site" evidence="12">
    <location>
        <position position="47"/>
    </location>
    <ligand>
        <name>substrate</name>
    </ligand>
</feature>
<evidence type="ECO:0000256" key="2">
    <source>
        <dbReference type="ARBA" id="ARBA00004986"/>
    </source>
</evidence>
<feature type="binding site" evidence="12">
    <location>
        <position position="78"/>
    </location>
    <ligand>
        <name>substrate</name>
    </ligand>
</feature>
<dbReference type="InterPro" id="IPR001341">
    <property type="entry name" value="Asp_kinase"/>
</dbReference>